<dbReference type="Proteomes" id="UP000299102">
    <property type="component" value="Unassembled WGS sequence"/>
</dbReference>
<gene>
    <name evidence="1" type="ORF">EVAR_98448_1</name>
</gene>
<keyword evidence="2" id="KW-1185">Reference proteome</keyword>
<sequence length="94" mass="10272">MLVGHAAAGGLDVIGLDVLNVESPLTLAIDETPVVDKNRVMDEGLDLVILTHRRKCNREVAISRPRSVRMGYLTARACRVRAAARRAAARLYCC</sequence>
<proteinExistence type="predicted"/>
<accession>A0A4C1YTY4</accession>
<dbReference type="AlphaFoldDB" id="A0A4C1YTY4"/>
<organism evidence="1 2">
    <name type="scientific">Eumeta variegata</name>
    <name type="common">Bagworm moth</name>
    <name type="synonym">Eumeta japonica</name>
    <dbReference type="NCBI Taxonomy" id="151549"/>
    <lineage>
        <taxon>Eukaryota</taxon>
        <taxon>Metazoa</taxon>
        <taxon>Ecdysozoa</taxon>
        <taxon>Arthropoda</taxon>
        <taxon>Hexapoda</taxon>
        <taxon>Insecta</taxon>
        <taxon>Pterygota</taxon>
        <taxon>Neoptera</taxon>
        <taxon>Endopterygota</taxon>
        <taxon>Lepidoptera</taxon>
        <taxon>Glossata</taxon>
        <taxon>Ditrysia</taxon>
        <taxon>Tineoidea</taxon>
        <taxon>Psychidae</taxon>
        <taxon>Oiketicinae</taxon>
        <taxon>Eumeta</taxon>
    </lineage>
</organism>
<reference evidence="1 2" key="1">
    <citation type="journal article" date="2019" name="Commun. Biol.">
        <title>The bagworm genome reveals a unique fibroin gene that provides high tensile strength.</title>
        <authorList>
            <person name="Kono N."/>
            <person name="Nakamura H."/>
            <person name="Ohtoshi R."/>
            <person name="Tomita M."/>
            <person name="Numata K."/>
            <person name="Arakawa K."/>
        </authorList>
    </citation>
    <scope>NUCLEOTIDE SEQUENCE [LARGE SCALE GENOMIC DNA]</scope>
</reference>
<name>A0A4C1YTY4_EUMVA</name>
<evidence type="ECO:0000313" key="2">
    <source>
        <dbReference type="Proteomes" id="UP000299102"/>
    </source>
</evidence>
<comment type="caution">
    <text evidence="1">The sequence shown here is derived from an EMBL/GenBank/DDBJ whole genome shotgun (WGS) entry which is preliminary data.</text>
</comment>
<evidence type="ECO:0000313" key="1">
    <source>
        <dbReference type="EMBL" id="GBP77755.1"/>
    </source>
</evidence>
<protein>
    <submittedName>
        <fullName evidence="1">Uncharacterized protein</fullName>
    </submittedName>
</protein>
<dbReference type="EMBL" id="BGZK01001345">
    <property type="protein sequence ID" value="GBP77755.1"/>
    <property type="molecule type" value="Genomic_DNA"/>
</dbReference>